<dbReference type="GO" id="GO:0005634">
    <property type="term" value="C:nucleus"/>
    <property type="evidence" value="ECO:0007669"/>
    <property type="project" value="TreeGrafter"/>
</dbReference>
<feature type="compositionally biased region" description="Basic and acidic residues" evidence="9">
    <location>
        <begin position="241"/>
        <end position="250"/>
    </location>
</feature>
<dbReference type="OrthoDB" id="527344at2759"/>
<feature type="region of interest" description="Disordered" evidence="9">
    <location>
        <begin position="52"/>
        <end position="98"/>
    </location>
</feature>
<dbReference type="InterPro" id="IPR036361">
    <property type="entry name" value="SAP_dom_sf"/>
</dbReference>
<feature type="region of interest" description="Disordered" evidence="9">
    <location>
        <begin position="226"/>
        <end position="251"/>
    </location>
</feature>
<reference evidence="11 12" key="1">
    <citation type="submission" date="2011-10" db="EMBL/GenBank/DDBJ databases">
        <authorList>
            <person name="Genoscope - CEA"/>
        </authorList>
    </citation>
    <scope>NUCLEOTIDE SEQUENCE [LARGE SCALE GENOMIC DNA]</scope>
    <source>
        <strain evidence="11 12">RCC 1105</strain>
    </source>
</reference>
<evidence type="ECO:0000256" key="5">
    <source>
        <dbReference type="ARBA" id="ARBA00022723"/>
    </source>
</evidence>
<dbReference type="SUPFAM" id="SSF56281">
    <property type="entry name" value="Metallo-hydrolase/oxidoreductase"/>
    <property type="match status" value="1"/>
</dbReference>
<evidence type="ECO:0000256" key="6">
    <source>
        <dbReference type="ARBA" id="ARBA00022759"/>
    </source>
</evidence>
<comment type="subunit">
    <text evidence="2">Homodimer.</text>
</comment>
<protein>
    <submittedName>
        <fullName evidence="11">Ribonuclease Z</fullName>
    </submittedName>
</protein>
<dbReference type="InterPro" id="IPR013471">
    <property type="entry name" value="RNase_Z/BN"/>
</dbReference>
<feature type="domain" description="SAP" evidence="10">
    <location>
        <begin position="20"/>
        <end position="54"/>
    </location>
</feature>
<feature type="compositionally biased region" description="Low complexity" evidence="9">
    <location>
        <begin position="506"/>
        <end position="520"/>
    </location>
</feature>
<dbReference type="Pfam" id="PF23023">
    <property type="entry name" value="Anti-Pycsar_Apyc1"/>
    <property type="match status" value="1"/>
</dbReference>
<evidence type="ECO:0000256" key="3">
    <source>
        <dbReference type="ARBA" id="ARBA00022694"/>
    </source>
</evidence>
<evidence type="ECO:0000256" key="9">
    <source>
        <dbReference type="SAM" id="MobiDB-lite"/>
    </source>
</evidence>
<dbReference type="GeneID" id="19012333"/>
<dbReference type="PROSITE" id="PS50800">
    <property type="entry name" value="SAP"/>
    <property type="match status" value="1"/>
</dbReference>
<dbReference type="InterPro" id="IPR003034">
    <property type="entry name" value="SAP_dom"/>
</dbReference>
<dbReference type="AlphaFoldDB" id="K8FBQ5"/>
<evidence type="ECO:0000256" key="4">
    <source>
        <dbReference type="ARBA" id="ARBA00022722"/>
    </source>
</evidence>
<dbReference type="Gene3D" id="1.10.720.30">
    <property type="entry name" value="SAP domain"/>
    <property type="match status" value="1"/>
</dbReference>
<proteinExistence type="inferred from homology"/>
<organism evidence="11 12">
    <name type="scientific">Bathycoccus prasinos</name>
    <dbReference type="NCBI Taxonomy" id="41875"/>
    <lineage>
        <taxon>Eukaryota</taxon>
        <taxon>Viridiplantae</taxon>
        <taxon>Chlorophyta</taxon>
        <taxon>Mamiellophyceae</taxon>
        <taxon>Mamiellales</taxon>
        <taxon>Bathycoccaceae</taxon>
        <taxon>Bathycoccus</taxon>
    </lineage>
</organism>
<feature type="compositionally biased region" description="Low complexity" evidence="9">
    <location>
        <begin position="76"/>
        <end position="87"/>
    </location>
</feature>
<dbReference type="InterPro" id="IPR036866">
    <property type="entry name" value="RibonucZ/Hydroxyglut_hydro"/>
</dbReference>
<dbReference type="EMBL" id="FO082267">
    <property type="protein sequence ID" value="CCO19068.1"/>
    <property type="molecule type" value="Genomic_DNA"/>
</dbReference>
<evidence type="ECO:0000256" key="1">
    <source>
        <dbReference type="ARBA" id="ARBA00001947"/>
    </source>
</evidence>
<feature type="compositionally biased region" description="Polar residues" evidence="9">
    <location>
        <begin position="88"/>
        <end position="98"/>
    </location>
</feature>
<dbReference type="KEGG" id="bpg:Bathy12g00300"/>
<dbReference type="PANTHER" id="PTHR46018:SF2">
    <property type="entry name" value="ZINC PHOSPHODIESTERASE ELAC PROTEIN 1"/>
    <property type="match status" value="1"/>
</dbReference>
<feature type="compositionally biased region" description="Low complexity" evidence="9">
    <location>
        <begin position="644"/>
        <end position="661"/>
    </location>
</feature>
<dbReference type="Gene3D" id="3.60.15.10">
    <property type="entry name" value="Ribonuclease Z/Hydroxyacylglutathione hydrolase-like"/>
    <property type="match status" value="1"/>
</dbReference>
<gene>
    <name evidence="11" type="ordered locus">Bathy12g00300</name>
</gene>
<feature type="region of interest" description="Disordered" evidence="9">
    <location>
        <begin position="1"/>
        <end position="20"/>
    </location>
</feature>
<feature type="region of interest" description="Disordered" evidence="9">
    <location>
        <begin position="621"/>
        <end position="679"/>
    </location>
</feature>
<feature type="region of interest" description="Disordered" evidence="9">
    <location>
        <begin position="506"/>
        <end position="550"/>
    </location>
</feature>
<dbReference type="GO" id="GO:0042781">
    <property type="term" value="F:3'-tRNA processing endoribonuclease activity"/>
    <property type="evidence" value="ECO:0007669"/>
    <property type="project" value="TreeGrafter"/>
</dbReference>
<comment type="cofactor">
    <cofactor evidence="1">
        <name>Zn(2+)</name>
        <dbReference type="ChEBI" id="CHEBI:29105"/>
    </cofactor>
</comment>
<evidence type="ECO:0000259" key="10">
    <source>
        <dbReference type="PROSITE" id="PS50800"/>
    </source>
</evidence>
<keyword evidence="5" id="KW-0479">Metal-binding</keyword>
<dbReference type="PANTHER" id="PTHR46018">
    <property type="entry name" value="ZINC PHOSPHODIESTERASE ELAC PROTEIN 1"/>
    <property type="match status" value="1"/>
</dbReference>
<name>K8FBQ5_9CHLO</name>
<feature type="compositionally biased region" description="Acidic residues" evidence="9">
    <location>
        <begin position="524"/>
        <end position="550"/>
    </location>
</feature>
<evidence type="ECO:0000256" key="8">
    <source>
        <dbReference type="ARBA" id="ARBA00022833"/>
    </source>
</evidence>
<keyword evidence="8" id="KW-0862">Zinc</keyword>
<dbReference type="eggNOG" id="KOG2121">
    <property type="taxonomic scope" value="Eukaryota"/>
</dbReference>
<dbReference type="STRING" id="41875.K8FBQ5"/>
<dbReference type="Pfam" id="PF02037">
    <property type="entry name" value="SAP"/>
    <property type="match status" value="1"/>
</dbReference>
<evidence type="ECO:0000256" key="2">
    <source>
        <dbReference type="ARBA" id="ARBA00011738"/>
    </source>
</evidence>
<dbReference type="GO" id="GO:0046872">
    <property type="term" value="F:metal ion binding"/>
    <property type="evidence" value="ECO:0007669"/>
    <property type="project" value="UniProtKB-KW"/>
</dbReference>
<dbReference type="RefSeq" id="XP_007509953.1">
    <property type="nucleotide sequence ID" value="XM_007509891.1"/>
</dbReference>
<dbReference type="SMART" id="SM00513">
    <property type="entry name" value="SAP"/>
    <property type="match status" value="1"/>
</dbReference>
<keyword evidence="12" id="KW-1185">Reference proteome</keyword>
<sequence>MTSSSEEDGNTTRTHRAEKLEKLKVSELRERLAKRKLKVSGKKQELIARLLREEEELDLSEEGKEAVDSVPSPPKQQHQQQQQQQQQPSEKATTNSANNNGVVIKRNVMNGKASPASFATEDLRLELDIAKDREDGKGFTGLEITWLGTSSGAPTFSRNVSATAVRTKDEVWLFDCGEATQHQMMRCGVKLSKISRIFITHMHGDHIFGLPGLLCAISACRSETYKQKDEKKKRNGNNGRGPRDAFKDQEPLVITGPPGLKAFVHAAMTYSRTQLGTDIIVTELTTPSREKFEKCNGKVPAHVAVNEDCAWKKRGNLVFGDCWPQEGMNHVGFPRYKAREWEEENRHAWPSWVVLADENVCIRAAPLRHPVPCFGYVIEEKDRDGHMKVEWLTEQGLPPSPLYKNFKAGKSVESPKEPGRIITPEEAMELPRPGRKIVMLGDTCGSEGIAKWAYGADVLVHESTFNAERAKEALFKGHSTSAMAGSFAKRVNARTLVLTHFSARYSGNSASSSSSAPSNSKYEYDDDDDHEEDEEDQEDNEAPPDHEPSEDELFQERMHVGVLVEEAAKAKGDARVLAASDLFTLAIPSREETDELDRKREQKLGPRSAWFDDKNNKYVLPKMTFPGRKEENNNTSSGPHSSPNNYTTTTTRNNNNTQNNTSHRDREHGESGVPRSFRR</sequence>
<dbReference type="CDD" id="cd07717">
    <property type="entry name" value="RNaseZ_ZiPD-like_MBL-fold"/>
    <property type="match status" value="1"/>
</dbReference>
<keyword evidence="6" id="KW-0255">Endonuclease</keyword>
<evidence type="ECO:0000313" key="12">
    <source>
        <dbReference type="Proteomes" id="UP000198341"/>
    </source>
</evidence>
<dbReference type="SUPFAM" id="SSF68906">
    <property type="entry name" value="SAP domain"/>
    <property type="match status" value="1"/>
</dbReference>
<feature type="compositionally biased region" description="Polar residues" evidence="9">
    <location>
        <begin position="633"/>
        <end position="643"/>
    </location>
</feature>
<accession>K8FBQ5</accession>
<evidence type="ECO:0000313" key="11">
    <source>
        <dbReference type="EMBL" id="CCO19068.1"/>
    </source>
</evidence>
<keyword evidence="4" id="KW-0540">Nuclease</keyword>
<evidence type="ECO:0000256" key="7">
    <source>
        <dbReference type="ARBA" id="ARBA00022801"/>
    </source>
</evidence>
<dbReference type="HAMAP" id="MF_01818">
    <property type="entry name" value="RNase_Z_BN"/>
    <property type="match status" value="1"/>
</dbReference>
<keyword evidence="7" id="KW-0378">Hydrolase</keyword>
<keyword evidence="3" id="KW-0819">tRNA processing</keyword>
<dbReference type="Proteomes" id="UP000198341">
    <property type="component" value="Chromosome 12"/>
</dbReference>